<evidence type="ECO:0000259" key="13">
    <source>
        <dbReference type="PROSITE" id="PS50003"/>
    </source>
</evidence>
<proteinExistence type="inferred from homology"/>
<dbReference type="GO" id="GO:0005874">
    <property type="term" value="C:microtubule"/>
    <property type="evidence" value="ECO:0007669"/>
    <property type="project" value="UniProtKB-KW"/>
</dbReference>
<dbReference type="SUPFAM" id="SSF49879">
    <property type="entry name" value="SMAD/FHA domain"/>
    <property type="match status" value="1"/>
</dbReference>
<evidence type="ECO:0000313" key="17">
    <source>
        <dbReference type="Proteomes" id="UP000807716"/>
    </source>
</evidence>
<evidence type="ECO:0000313" key="16">
    <source>
        <dbReference type="EMBL" id="KAG0252438.1"/>
    </source>
</evidence>
<feature type="compositionally biased region" description="Low complexity" evidence="12">
    <location>
        <begin position="1058"/>
        <end position="1076"/>
    </location>
</feature>
<gene>
    <name evidence="16" type="primary">KLP8</name>
    <name evidence="16" type="ORF">DFQ27_008076</name>
</gene>
<dbReference type="Pfam" id="PF00225">
    <property type="entry name" value="Kinesin"/>
    <property type="match status" value="1"/>
</dbReference>
<dbReference type="GO" id="GO:0047496">
    <property type="term" value="P:vesicle transport along microtubule"/>
    <property type="evidence" value="ECO:0007669"/>
    <property type="project" value="UniProtKB-ARBA"/>
</dbReference>
<evidence type="ECO:0000259" key="15">
    <source>
        <dbReference type="PROSITE" id="PS50067"/>
    </source>
</evidence>
<dbReference type="SUPFAM" id="SSF50729">
    <property type="entry name" value="PH domain-like"/>
    <property type="match status" value="1"/>
</dbReference>
<feature type="compositionally biased region" description="Polar residues" evidence="12">
    <location>
        <begin position="608"/>
        <end position="624"/>
    </location>
</feature>
<sequence>MLQYADVRVVLATRRVFKIARKAECIIKMDGNMTTIRRPDGDGTQTKSFSFDHSYWSYDKKHAHFAGQERLYEDLGVELLNHSFSGYNTCILAYGQTGSGKSYSMMGYGEERGIIPLSCHELFRRIEANKDPTLSYRVEVSYMEIYCERVRDLLNPKNKGHLKVREHPSLGPYVEDLSKLIVTSFQDIEHLMDEGNKARTVAATNMNETSSRSHAVFTVLLTQKRYDIETKLDTEKVSRICLVDLAGSERANSTGATGARLKEGANINKSLTTLGKVISALADASSPTATTKKAPRKAPETFIPYRDSVLTWLLKDCLGGNSKTTMIAALSPADINFDETLSTLRYADQAKRIKNKAVVNEDPNAKLIRELKEELHELRSKLQIYDPAAAGPNHKAAGDLVTITDLHGQSRTLTKEQLMDEVQASEKIMAELNETWEEKLRKTQEIQQERERTLEELGISVEKGDVGVHTPKKMPHLVNLNEDPLMSECLVYQLKPGKTLVGRLGSSVAADIRLSGTNIGEQHCTFDNVDSAVTLYPGRNTMTMVNGLRISKPKRLRSGFRVILGDYHVFRFNHPEEVRRERESIQQSTPLMSTVSSPVTGAVASMATTVNTGRAGNGSQTLSNGMEDDRPEDRPDSPMSSASAASEFVDWNFARKEAVIHAHMMSEATINQLKDQELDVLFENIAKVRYLRKSARSESRAGSAFDDDTESRSSRLSFLERMTGENAIEEEGGASPKTSLENSAWALKEKLRITQEEMQQQMEQQRKEYEAKIQNLTAAEAKSDELLQEKAAIEEKLRQAQEELAAKLEKQREKYEDKMKRISMASMSSQGMDEGQLKANLLPLYTDEEMVLIKKTLGRWREHRTVQMAETILTSAVLIKEANIISRELGKHVVYQFTIIEAGPFANPASFWESTAGLQQFNEDEDTSLYALKRPCVGVKVIDNKHHSMYTWSLEKLKVRLHRMRNLYNFVDRPQYRKHFNMEDPFYESPSPRYTFIGTASVALRSLIKMVFQESVVPILCRRTGRTMGRCRIALTPLSHSDGGARHHSHQSRPGARSPLSPLSPTFPNTSSSSSSVRMSNGRQSRDLSPATRASSTSHRNSRQSMLSNEIPNGHWTTGSNGSSSSSNSANGGIGGASSQTSGWVVNVSDQLLFEIALVAIEGLSEEEYTQVHAQFRLSNFGGAAPNTAGDKVFAAEPVHGFGEDGIFFGFSQTLSMTVTPGMFEVLSKGSLHFEVFGQARTSTLEAWEKWDMDQELTAQAEQDAKEQEQLRLLLPSHQQQQMQLQQRHSQSVGGSKVNGGTTMQTRGSGSESSLPGTLKERRSEDELMMEERHDVLAHVQVCELAPNGEYMPVQVISSSSIDAGSFQLRQGLQRRIVLTLSHTSGRQFPWERVSLIQLGKVRQLDNKGRITESNPREDVMMTLNLVPGQTVEYPTDGTSVLVVQASWDSTLHDSIFLNRVTASNTKVLLSLTWAVEAERCVEPVKFGMDISLQIQDRDARAPYKLTALLSSTRLLSKISGLFLLTLKPVIAKKVSELWRMNTASKYVRGEEFLAGWKPRGVSLVNAFRATSELVERREQVEWTRQLMVMDNIEAPGARSSLSEKVVVIDDEDGDDGGHDGQQAQMDEHAEKVLTKALMLWQHKIVPIEDVKISQDPPALDVDDPEAAVKQTTRPSPKMQAEVKLVTKSDNVSKKGYLHYPESGDDLWIKRWFVIRRPYMYIYANNSELEELAVVNLTHVRVDYKKDLEEMLNRRFVFAIYTSNNAYLFQAPNRDEMCLWLNHLDQFFNVSQIPV</sequence>
<evidence type="ECO:0000256" key="5">
    <source>
        <dbReference type="ARBA" id="ARBA00022741"/>
    </source>
</evidence>
<dbReference type="FunFam" id="3.40.850.10:FF:000047">
    <property type="entry name" value="Kinesin family protein"/>
    <property type="match status" value="1"/>
</dbReference>
<dbReference type="CDD" id="cd01233">
    <property type="entry name" value="PH_KIFIA_KIFIB"/>
    <property type="match status" value="1"/>
</dbReference>
<evidence type="ECO:0000256" key="1">
    <source>
        <dbReference type="ARBA" id="ARBA00004245"/>
    </source>
</evidence>
<dbReference type="InterPro" id="IPR001752">
    <property type="entry name" value="Kinesin_motor_dom"/>
</dbReference>
<keyword evidence="8 10" id="KW-0505">Motor protein</keyword>
<dbReference type="InterPro" id="IPR032405">
    <property type="entry name" value="Kinesin_assoc"/>
</dbReference>
<dbReference type="SMART" id="SM00233">
    <property type="entry name" value="PH"/>
    <property type="match status" value="1"/>
</dbReference>
<evidence type="ECO:0000256" key="10">
    <source>
        <dbReference type="PROSITE-ProRule" id="PRU00283"/>
    </source>
</evidence>
<dbReference type="GO" id="GO:0005546">
    <property type="term" value="F:phosphatidylinositol-4,5-bisphosphate binding"/>
    <property type="evidence" value="ECO:0007669"/>
    <property type="project" value="UniProtKB-ARBA"/>
</dbReference>
<feature type="compositionally biased region" description="Basic and acidic residues" evidence="12">
    <location>
        <begin position="627"/>
        <end position="636"/>
    </location>
</feature>
<dbReference type="Gene3D" id="2.30.29.30">
    <property type="entry name" value="Pleckstrin-homology domain (PH domain)/Phosphotyrosine-binding domain (PTB)"/>
    <property type="match status" value="1"/>
</dbReference>
<dbReference type="PROSITE" id="PS50067">
    <property type="entry name" value="KINESIN_MOTOR_2"/>
    <property type="match status" value="1"/>
</dbReference>
<evidence type="ECO:0000256" key="2">
    <source>
        <dbReference type="ARBA" id="ARBA00022448"/>
    </source>
</evidence>
<accession>A0A9P6TZ86</accession>
<dbReference type="Pfam" id="PF00498">
    <property type="entry name" value="FHA"/>
    <property type="match status" value="1"/>
</dbReference>
<comment type="caution">
    <text evidence="16">The sequence shown here is derived from an EMBL/GenBank/DDBJ whole genome shotgun (WGS) entry which is preliminary data.</text>
</comment>
<organism evidence="16 17">
    <name type="scientific">Actinomortierella ambigua</name>
    <dbReference type="NCBI Taxonomy" id="1343610"/>
    <lineage>
        <taxon>Eukaryota</taxon>
        <taxon>Fungi</taxon>
        <taxon>Fungi incertae sedis</taxon>
        <taxon>Mucoromycota</taxon>
        <taxon>Mortierellomycotina</taxon>
        <taxon>Mortierellomycetes</taxon>
        <taxon>Mortierellales</taxon>
        <taxon>Mortierellaceae</taxon>
        <taxon>Actinomortierella</taxon>
    </lineage>
</organism>
<dbReference type="FunFam" id="2.60.200.20:FF:000021">
    <property type="entry name" value="Kinesin family protein"/>
    <property type="match status" value="1"/>
</dbReference>
<keyword evidence="5 10" id="KW-0547">Nucleotide-binding</keyword>
<feature type="compositionally biased region" description="Low complexity" evidence="12">
    <location>
        <begin position="1278"/>
        <end position="1292"/>
    </location>
</feature>
<keyword evidence="4" id="KW-0493">Microtubule</keyword>
<dbReference type="InterPro" id="IPR011993">
    <property type="entry name" value="PH-like_dom_sf"/>
</dbReference>
<dbReference type="PRINTS" id="PR00380">
    <property type="entry name" value="KINESINHEAVY"/>
</dbReference>
<dbReference type="CDD" id="cd22705">
    <property type="entry name" value="FHA_KIF1"/>
    <property type="match status" value="1"/>
</dbReference>
<dbReference type="Gene3D" id="6.10.250.2520">
    <property type="match status" value="1"/>
</dbReference>
<dbReference type="GO" id="GO:0005524">
    <property type="term" value="F:ATP binding"/>
    <property type="evidence" value="ECO:0007669"/>
    <property type="project" value="UniProtKB-UniRule"/>
</dbReference>
<dbReference type="Pfam" id="PF16183">
    <property type="entry name" value="Kinesin_assoc"/>
    <property type="match status" value="1"/>
</dbReference>
<feature type="domain" description="PH" evidence="13">
    <location>
        <begin position="1691"/>
        <end position="1789"/>
    </location>
</feature>
<dbReference type="InterPro" id="IPR022164">
    <property type="entry name" value="Kinesin-like"/>
</dbReference>
<feature type="compositionally biased region" description="Polar residues" evidence="12">
    <location>
        <begin position="1299"/>
        <end position="1316"/>
    </location>
</feature>
<feature type="region of interest" description="Disordered" evidence="12">
    <location>
        <begin position="608"/>
        <end position="642"/>
    </location>
</feature>
<dbReference type="PROSITE" id="PS50006">
    <property type="entry name" value="FHA_DOMAIN"/>
    <property type="match status" value="1"/>
</dbReference>
<name>A0A9P6TZ86_9FUNG</name>
<dbReference type="Proteomes" id="UP000807716">
    <property type="component" value="Unassembled WGS sequence"/>
</dbReference>
<dbReference type="InterPro" id="IPR008984">
    <property type="entry name" value="SMAD_FHA_dom_sf"/>
</dbReference>
<dbReference type="SMART" id="SM00129">
    <property type="entry name" value="KISc"/>
    <property type="match status" value="1"/>
</dbReference>
<feature type="binding site" evidence="10">
    <location>
        <begin position="95"/>
        <end position="102"/>
    </location>
    <ligand>
        <name>ATP</name>
        <dbReference type="ChEBI" id="CHEBI:30616"/>
    </ligand>
</feature>
<dbReference type="EMBL" id="JAAAJB010000663">
    <property type="protein sequence ID" value="KAG0252438.1"/>
    <property type="molecule type" value="Genomic_DNA"/>
</dbReference>
<protein>
    <submittedName>
        <fullName evidence="16">Kinesin-like protein Klp8</fullName>
    </submittedName>
</protein>
<dbReference type="PROSITE" id="PS50003">
    <property type="entry name" value="PH_DOMAIN"/>
    <property type="match status" value="1"/>
</dbReference>
<dbReference type="Pfam" id="PF12423">
    <property type="entry name" value="KIF1B"/>
    <property type="match status" value="1"/>
</dbReference>
<feature type="domain" description="Kinesin motor" evidence="15">
    <location>
        <begin position="13"/>
        <end position="353"/>
    </location>
</feature>
<keyword evidence="6 10" id="KW-0067">ATP-binding</keyword>
<keyword evidence="17" id="KW-1185">Reference proteome</keyword>
<comment type="subcellular location">
    <subcellularLocation>
        <location evidence="1">Cytoplasm</location>
        <location evidence="1">Cytoskeleton</location>
    </subcellularLocation>
</comment>
<feature type="compositionally biased region" description="Polar residues" evidence="12">
    <location>
        <begin position="1092"/>
        <end position="1118"/>
    </location>
</feature>
<feature type="region of interest" description="Disordered" evidence="12">
    <location>
        <begin position="1278"/>
        <end position="1322"/>
    </location>
</feature>
<keyword evidence="2" id="KW-0813">Transport</keyword>
<dbReference type="InterPro" id="IPR022140">
    <property type="entry name" value="Kinesin-like_KIF1-typ"/>
</dbReference>
<feature type="coiled-coil region" evidence="11">
    <location>
        <begin position="744"/>
        <end position="825"/>
    </location>
</feature>
<evidence type="ECO:0000256" key="8">
    <source>
        <dbReference type="ARBA" id="ARBA00023175"/>
    </source>
</evidence>
<evidence type="ECO:0000259" key="14">
    <source>
        <dbReference type="PROSITE" id="PS50006"/>
    </source>
</evidence>
<feature type="region of interest" description="Disordered" evidence="12">
    <location>
        <begin position="1037"/>
        <end position="1139"/>
    </location>
</feature>
<dbReference type="InterPro" id="IPR000253">
    <property type="entry name" value="FHA_dom"/>
</dbReference>
<evidence type="ECO:0000256" key="6">
    <source>
        <dbReference type="ARBA" id="ARBA00022840"/>
    </source>
</evidence>
<dbReference type="OrthoDB" id="3176171at2759"/>
<dbReference type="InterPro" id="IPR001849">
    <property type="entry name" value="PH_domain"/>
</dbReference>
<dbReference type="Pfam" id="PF00169">
    <property type="entry name" value="PH"/>
    <property type="match status" value="1"/>
</dbReference>
<dbReference type="InterPro" id="IPR027417">
    <property type="entry name" value="P-loop_NTPase"/>
</dbReference>
<dbReference type="Gene3D" id="2.60.200.20">
    <property type="match status" value="1"/>
</dbReference>
<dbReference type="InterPro" id="IPR049780">
    <property type="entry name" value="PH_KIFIA_KIFIB"/>
</dbReference>
<dbReference type="InterPro" id="IPR036961">
    <property type="entry name" value="Kinesin_motor_dom_sf"/>
</dbReference>
<evidence type="ECO:0000256" key="3">
    <source>
        <dbReference type="ARBA" id="ARBA00022490"/>
    </source>
</evidence>
<evidence type="ECO:0000256" key="4">
    <source>
        <dbReference type="ARBA" id="ARBA00022701"/>
    </source>
</evidence>
<dbReference type="Gene3D" id="3.40.850.10">
    <property type="entry name" value="Kinesin motor domain"/>
    <property type="match status" value="1"/>
</dbReference>
<dbReference type="Pfam" id="PF12473">
    <property type="entry name" value="DUF3694"/>
    <property type="match status" value="1"/>
</dbReference>
<evidence type="ECO:0000256" key="9">
    <source>
        <dbReference type="ARBA" id="ARBA00023212"/>
    </source>
</evidence>
<dbReference type="GO" id="GO:0008574">
    <property type="term" value="F:plus-end-directed microtubule motor activity"/>
    <property type="evidence" value="ECO:0007669"/>
    <property type="project" value="UniProtKB-ARBA"/>
</dbReference>
<feature type="compositionally biased region" description="Low complexity" evidence="12">
    <location>
        <begin position="1119"/>
        <end position="1131"/>
    </location>
</feature>
<dbReference type="InterPro" id="IPR019821">
    <property type="entry name" value="Kinesin_motor_CS"/>
</dbReference>
<keyword evidence="3" id="KW-0963">Cytoplasm</keyword>
<comment type="similarity">
    <text evidence="10">Belongs to the TRAFAC class myosin-kinesin ATPase superfamily. Kinesin family.</text>
</comment>
<dbReference type="PANTHER" id="PTHR47117">
    <property type="entry name" value="STAR-RELATED LIPID TRANSFER PROTEIN 9"/>
    <property type="match status" value="1"/>
</dbReference>
<dbReference type="CDD" id="cd01365">
    <property type="entry name" value="KISc_KIF1A_KIF1B"/>
    <property type="match status" value="1"/>
</dbReference>
<evidence type="ECO:0000256" key="11">
    <source>
        <dbReference type="SAM" id="Coils"/>
    </source>
</evidence>
<keyword evidence="9" id="KW-0206">Cytoskeleton</keyword>
<dbReference type="PROSITE" id="PS00411">
    <property type="entry name" value="KINESIN_MOTOR_1"/>
    <property type="match status" value="1"/>
</dbReference>
<evidence type="ECO:0000256" key="12">
    <source>
        <dbReference type="SAM" id="MobiDB-lite"/>
    </source>
</evidence>
<evidence type="ECO:0000256" key="7">
    <source>
        <dbReference type="ARBA" id="ARBA00023054"/>
    </source>
</evidence>
<keyword evidence="7 11" id="KW-0175">Coiled coil</keyword>
<dbReference type="GO" id="GO:0008017">
    <property type="term" value="F:microtubule binding"/>
    <property type="evidence" value="ECO:0007669"/>
    <property type="project" value="InterPro"/>
</dbReference>
<dbReference type="SUPFAM" id="SSF52540">
    <property type="entry name" value="P-loop containing nucleoside triphosphate hydrolases"/>
    <property type="match status" value="1"/>
</dbReference>
<feature type="coiled-coil region" evidence="11">
    <location>
        <begin position="415"/>
        <end position="449"/>
    </location>
</feature>
<feature type="domain" description="FHA" evidence="14">
    <location>
        <begin position="499"/>
        <end position="550"/>
    </location>
</feature>
<feature type="region of interest" description="Disordered" evidence="12">
    <location>
        <begin position="1656"/>
        <end position="1678"/>
    </location>
</feature>
<reference evidence="16" key="1">
    <citation type="journal article" date="2020" name="Fungal Divers.">
        <title>Resolving the Mortierellaceae phylogeny through synthesis of multi-gene phylogenetics and phylogenomics.</title>
        <authorList>
            <person name="Vandepol N."/>
            <person name="Liber J."/>
            <person name="Desiro A."/>
            <person name="Na H."/>
            <person name="Kennedy M."/>
            <person name="Barry K."/>
            <person name="Grigoriev I.V."/>
            <person name="Miller A.N."/>
            <person name="O'Donnell K."/>
            <person name="Stajich J.E."/>
            <person name="Bonito G."/>
        </authorList>
    </citation>
    <scope>NUCLEOTIDE SEQUENCE</scope>
    <source>
        <strain evidence="16">BC1065</strain>
    </source>
</reference>